<proteinExistence type="predicted"/>
<reference evidence="2 3" key="1">
    <citation type="submission" date="2016-11" db="EMBL/GenBank/DDBJ databases">
        <title>Whole genomes of Flavobacteriaceae.</title>
        <authorList>
            <person name="Stine C."/>
            <person name="Li C."/>
            <person name="Tadesse D."/>
        </authorList>
    </citation>
    <scope>NUCLEOTIDE SEQUENCE [LARGE SCALE GENOMIC DNA]</scope>
    <source>
        <strain evidence="2 3">DSM 24704</strain>
    </source>
</reference>
<evidence type="ECO:0000313" key="2">
    <source>
        <dbReference type="EMBL" id="OXG00002.1"/>
    </source>
</evidence>
<dbReference type="InterPro" id="IPR045497">
    <property type="entry name" value="DUF6438"/>
</dbReference>
<comment type="caution">
    <text evidence="2">The sequence shown here is derived from an EMBL/GenBank/DDBJ whole genome shotgun (WGS) entry which is preliminary data.</text>
</comment>
<sequence length="288" mass="34286">MNKIDNLQTTEDVLKFAKTINPAFAHGNFGELQIKPTDLIIKELNNCDLYKIWNIQNWQKIDLNNDNKTDLIFTGYWYGTYYQYAIIESKLSQYELFTLTNNIDYFCKIVKPIIVNNKNELLVNNYKTDPETIFKRQIIHFTDTLTYKFNSFIEMNKKVINYDIEYIKFTSDNNFEIEIDNNQNAHYTCLDTLNISNLKDNYYKGESRKKIDKVIFKEMSELLEYINIQDLPNEYTLDGYDFPTVWLEIKFKNGSVKKIKDYGYQGTYGLNSIYNKMTNIALEIDWNY</sequence>
<dbReference type="Proteomes" id="UP000214684">
    <property type="component" value="Unassembled WGS sequence"/>
</dbReference>
<evidence type="ECO:0000313" key="3">
    <source>
        <dbReference type="Proteomes" id="UP000214684"/>
    </source>
</evidence>
<dbReference type="AlphaFoldDB" id="A0A227NRE7"/>
<feature type="domain" description="DUF6438" evidence="1">
    <location>
        <begin position="175"/>
        <end position="280"/>
    </location>
</feature>
<accession>A0A227NRE7</accession>
<dbReference type="EMBL" id="MUGS01000057">
    <property type="protein sequence ID" value="OXG00002.1"/>
    <property type="molecule type" value="Genomic_DNA"/>
</dbReference>
<keyword evidence="3" id="KW-1185">Reference proteome</keyword>
<dbReference type="Pfam" id="PF20033">
    <property type="entry name" value="DUF6438"/>
    <property type="match status" value="1"/>
</dbReference>
<name>A0A227NRE7_9FLAO</name>
<protein>
    <recommendedName>
        <fullName evidence="1">DUF6438 domain-containing protein</fullName>
    </recommendedName>
</protein>
<organism evidence="2 3">
    <name type="scientific">Flavobacterium araucananum</name>
    <dbReference type="NCBI Taxonomy" id="946678"/>
    <lineage>
        <taxon>Bacteria</taxon>
        <taxon>Pseudomonadati</taxon>
        <taxon>Bacteroidota</taxon>
        <taxon>Flavobacteriia</taxon>
        <taxon>Flavobacteriales</taxon>
        <taxon>Flavobacteriaceae</taxon>
        <taxon>Flavobacterium</taxon>
    </lineage>
</organism>
<evidence type="ECO:0000259" key="1">
    <source>
        <dbReference type="Pfam" id="PF20033"/>
    </source>
</evidence>
<gene>
    <name evidence="2" type="ORF">B0A64_20805</name>
</gene>